<sequence>MKTTTMPRCSERRLLLRCNLRRRARNAAGPIGRTKKTRKMSCGPNTRNGWPGFGSTKRKRPNRRSVPPSRRNRSFPLFRRTTWSTGSTRRACSKSPSKSSRRWPRSASC</sequence>
<dbReference type="EMBL" id="HBUE01073959">
    <property type="protein sequence ID" value="CAG6474011.1"/>
    <property type="molecule type" value="Transcribed_RNA"/>
</dbReference>
<name>A0A8D8FJT0_CULPI</name>
<evidence type="ECO:0000313" key="2">
    <source>
        <dbReference type="EMBL" id="CAG6474011.1"/>
    </source>
</evidence>
<dbReference type="EMBL" id="HBUE01173526">
    <property type="protein sequence ID" value="CAG6516539.1"/>
    <property type="molecule type" value="Transcribed_RNA"/>
</dbReference>
<reference evidence="2" key="1">
    <citation type="submission" date="2021-05" db="EMBL/GenBank/DDBJ databases">
        <authorList>
            <person name="Alioto T."/>
            <person name="Alioto T."/>
            <person name="Gomez Garrido J."/>
        </authorList>
    </citation>
    <scope>NUCLEOTIDE SEQUENCE</scope>
</reference>
<organism evidence="2">
    <name type="scientific">Culex pipiens</name>
    <name type="common">House mosquito</name>
    <dbReference type="NCBI Taxonomy" id="7175"/>
    <lineage>
        <taxon>Eukaryota</taxon>
        <taxon>Metazoa</taxon>
        <taxon>Ecdysozoa</taxon>
        <taxon>Arthropoda</taxon>
        <taxon>Hexapoda</taxon>
        <taxon>Insecta</taxon>
        <taxon>Pterygota</taxon>
        <taxon>Neoptera</taxon>
        <taxon>Endopterygota</taxon>
        <taxon>Diptera</taxon>
        <taxon>Nematocera</taxon>
        <taxon>Culicoidea</taxon>
        <taxon>Culicidae</taxon>
        <taxon>Culicinae</taxon>
        <taxon>Culicini</taxon>
        <taxon>Culex</taxon>
        <taxon>Culex</taxon>
    </lineage>
</organism>
<dbReference type="EMBL" id="HBUE01073961">
    <property type="protein sequence ID" value="CAG6474014.1"/>
    <property type="molecule type" value="Transcribed_RNA"/>
</dbReference>
<dbReference type="EMBL" id="HBUE01278996">
    <property type="protein sequence ID" value="CAG6568038.1"/>
    <property type="molecule type" value="Transcribed_RNA"/>
</dbReference>
<feature type="compositionally biased region" description="Low complexity" evidence="1">
    <location>
        <begin position="79"/>
        <end position="98"/>
    </location>
</feature>
<protein>
    <submittedName>
        <fullName evidence="2">(northern house mosquito) hypothetical protein</fullName>
    </submittedName>
</protein>
<dbReference type="EMBL" id="HBUE01278998">
    <property type="protein sequence ID" value="CAG6568043.1"/>
    <property type="molecule type" value="Transcribed_RNA"/>
</dbReference>
<feature type="compositionally biased region" description="Basic residues" evidence="1">
    <location>
        <begin position="99"/>
        <end position="109"/>
    </location>
</feature>
<accession>A0A8D8FJT0</accession>
<proteinExistence type="predicted"/>
<dbReference type="AlphaFoldDB" id="A0A8D8FJT0"/>
<evidence type="ECO:0000256" key="1">
    <source>
        <dbReference type="SAM" id="MobiDB-lite"/>
    </source>
</evidence>
<dbReference type="EMBL" id="HBUE01173528">
    <property type="protein sequence ID" value="CAG6516544.1"/>
    <property type="molecule type" value="Transcribed_RNA"/>
</dbReference>
<feature type="region of interest" description="Disordered" evidence="1">
    <location>
        <begin position="20"/>
        <end position="109"/>
    </location>
</feature>